<dbReference type="InterPro" id="IPR006145">
    <property type="entry name" value="PsdUridine_synth_RsuA/RluA"/>
</dbReference>
<dbReference type="GO" id="GO:0000455">
    <property type="term" value="P:enzyme-directed rRNA pseudouridine synthesis"/>
    <property type="evidence" value="ECO:0007669"/>
    <property type="project" value="UniProtKB-ARBA"/>
</dbReference>
<dbReference type="Gene3D" id="3.30.70.580">
    <property type="entry name" value="Pseudouridine synthase I, catalytic domain, N-terminal subdomain"/>
    <property type="match status" value="1"/>
</dbReference>
<dbReference type="InterPro" id="IPR020103">
    <property type="entry name" value="PsdUridine_synth_cat_dom_sf"/>
</dbReference>
<evidence type="ECO:0000313" key="8">
    <source>
        <dbReference type="Proteomes" id="UP000238081"/>
    </source>
</evidence>
<keyword evidence="3" id="KW-0694">RNA-binding</keyword>
<dbReference type="PROSITE" id="PS01149">
    <property type="entry name" value="PSI_RSU"/>
    <property type="match status" value="1"/>
</dbReference>
<dbReference type="CDD" id="cd00165">
    <property type="entry name" value="S4"/>
    <property type="match status" value="1"/>
</dbReference>
<dbReference type="EC" id="5.4.99.-" evidence="4"/>
<evidence type="ECO:0000256" key="4">
    <source>
        <dbReference type="RuleBase" id="RU003887"/>
    </source>
</evidence>
<dbReference type="InterPro" id="IPR002942">
    <property type="entry name" value="S4_RNA-bd"/>
</dbReference>
<dbReference type="EMBL" id="LRDH01000046">
    <property type="protein sequence ID" value="PPV17097.1"/>
    <property type="molecule type" value="Genomic_DNA"/>
</dbReference>
<dbReference type="RefSeq" id="WP_043661219.1">
    <property type="nucleotide sequence ID" value="NZ_JSEG01000001.1"/>
</dbReference>
<evidence type="ECO:0000256" key="3">
    <source>
        <dbReference type="PROSITE-ProRule" id="PRU00182"/>
    </source>
</evidence>
<protein>
    <recommendedName>
        <fullName evidence="4">Pseudouridine synthase</fullName>
        <ecNumber evidence="4">5.4.99.-</ecNumber>
    </recommendedName>
</protein>
<dbReference type="Gene3D" id="3.10.290.10">
    <property type="entry name" value="RNA-binding S4 domain"/>
    <property type="match status" value="1"/>
</dbReference>
<dbReference type="Pfam" id="PF01479">
    <property type="entry name" value="S4"/>
    <property type="match status" value="1"/>
</dbReference>
<proteinExistence type="inferred from homology"/>
<dbReference type="Pfam" id="PF00849">
    <property type="entry name" value="PseudoU_synth_2"/>
    <property type="match status" value="1"/>
</dbReference>
<gene>
    <name evidence="6" type="ORF">AWN73_08490</name>
    <name evidence="7" type="ORF">AWN73_08825</name>
</gene>
<organism evidence="7 8">
    <name type="scientific">Clostridium butyricum</name>
    <dbReference type="NCBI Taxonomy" id="1492"/>
    <lineage>
        <taxon>Bacteria</taxon>
        <taxon>Bacillati</taxon>
        <taxon>Bacillota</taxon>
        <taxon>Clostridia</taxon>
        <taxon>Eubacteriales</taxon>
        <taxon>Clostridiaceae</taxon>
        <taxon>Clostridium</taxon>
    </lineage>
</organism>
<dbReference type="InterPro" id="IPR050343">
    <property type="entry name" value="RsuA_PseudoU_synthase"/>
</dbReference>
<evidence type="ECO:0000256" key="2">
    <source>
        <dbReference type="ARBA" id="ARBA00023235"/>
    </source>
</evidence>
<dbReference type="SUPFAM" id="SSF55174">
    <property type="entry name" value="Alpha-L RNA-binding motif"/>
    <property type="match status" value="1"/>
</dbReference>
<dbReference type="PROSITE" id="PS50889">
    <property type="entry name" value="S4"/>
    <property type="match status" value="1"/>
</dbReference>
<keyword evidence="2 4" id="KW-0413">Isomerase</keyword>
<dbReference type="AlphaFoldDB" id="A0A2S7FE36"/>
<comment type="caution">
    <text evidence="7">The sequence shown here is derived from an EMBL/GenBank/DDBJ whole genome shotgun (WGS) entry which is preliminary data.</text>
</comment>
<name>A0A2S7FE36_CLOBU</name>
<dbReference type="EMBL" id="LRDH01000046">
    <property type="protein sequence ID" value="PPV17160.1"/>
    <property type="molecule type" value="Genomic_DNA"/>
</dbReference>
<dbReference type="GO" id="GO:0120159">
    <property type="term" value="F:rRNA pseudouridine synthase activity"/>
    <property type="evidence" value="ECO:0007669"/>
    <property type="project" value="UniProtKB-ARBA"/>
</dbReference>
<comment type="similarity">
    <text evidence="1 4">Belongs to the pseudouridine synthase RsuA family.</text>
</comment>
<evidence type="ECO:0000313" key="6">
    <source>
        <dbReference type="EMBL" id="PPV17097.1"/>
    </source>
</evidence>
<dbReference type="InterPro" id="IPR018496">
    <property type="entry name" value="PsdUridine_synth_RsuA/RluB_CS"/>
</dbReference>
<dbReference type="InterPro" id="IPR042092">
    <property type="entry name" value="PsdUridine_s_RsuA/RluB/E/F_cat"/>
</dbReference>
<dbReference type="NCBIfam" id="TIGR00093">
    <property type="entry name" value="pseudouridine synthase"/>
    <property type="match status" value="1"/>
</dbReference>
<evidence type="ECO:0000259" key="5">
    <source>
        <dbReference type="SMART" id="SM00363"/>
    </source>
</evidence>
<evidence type="ECO:0000313" key="7">
    <source>
        <dbReference type="EMBL" id="PPV17160.1"/>
    </source>
</evidence>
<reference evidence="7 8" key="1">
    <citation type="submission" date="2016-01" db="EMBL/GenBank/DDBJ databases">
        <title>Characterization of the Clostridium difficile lineages that are prevalent in Hong Kong and China.</title>
        <authorList>
            <person name="Kwok J.S.-L."/>
            <person name="Lam W.-Y."/>
            <person name="Ip M."/>
            <person name="Chan T.-F."/>
            <person name="Hawkey P.M."/>
            <person name="Tsui S.K.-W."/>
        </authorList>
    </citation>
    <scope>NUCLEOTIDE SEQUENCE [LARGE SCALE GENOMIC DNA]</scope>
    <source>
        <strain evidence="7 8">300064</strain>
    </source>
</reference>
<dbReference type="PANTHER" id="PTHR47683">
    <property type="entry name" value="PSEUDOURIDINE SYNTHASE FAMILY PROTEIN-RELATED"/>
    <property type="match status" value="1"/>
</dbReference>
<dbReference type="SMART" id="SM00363">
    <property type="entry name" value="S4"/>
    <property type="match status" value="1"/>
</dbReference>
<sequence length="270" mass="31231">MRINKLFSNLGICSRKETNKLIEQKRIKINGEYCVLGQWVEDNDEILFDGESVKSMEKVYLAFYKPRGITCTLEKNAHGNIGEYINYYQYVFPVGRLDKDSEGLIILTNDGVFSNHILECDNKHEKEYIVKVDKPFDENFLLSMRSGVEISAKSGSGVKRISDSEGIVIKDGKDEIIMLDEAKNGKMKKDIVKTRPCKVERINEDTFKIILTQGLNRQIRKMSSVLGYKVISLKRIRIMNIHLDYLECGEYRLIPKEHIDELMKTNYKNT</sequence>
<dbReference type="Gene3D" id="3.30.70.1560">
    <property type="entry name" value="Alpha-L RNA-binding motif"/>
    <property type="match status" value="1"/>
</dbReference>
<dbReference type="InterPro" id="IPR020094">
    <property type="entry name" value="TruA/RsuA/RluB/E/F_N"/>
</dbReference>
<evidence type="ECO:0000256" key="1">
    <source>
        <dbReference type="ARBA" id="ARBA00008348"/>
    </source>
</evidence>
<dbReference type="Proteomes" id="UP000238081">
    <property type="component" value="Unassembled WGS sequence"/>
</dbReference>
<dbReference type="GO" id="GO:0003723">
    <property type="term" value="F:RNA binding"/>
    <property type="evidence" value="ECO:0007669"/>
    <property type="project" value="UniProtKB-KW"/>
</dbReference>
<feature type="domain" description="RNA-binding S4" evidence="5">
    <location>
        <begin position="1"/>
        <end position="61"/>
    </location>
</feature>
<dbReference type="InterPro" id="IPR000748">
    <property type="entry name" value="PsdUridine_synth_RsuA/RluB/E/F"/>
</dbReference>
<accession>A0A2S7FE36</accession>
<dbReference type="SUPFAM" id="SSF55120">
    <property type="entry name" value="Pseudouridine synthase"/>
    <property type="match status" value="1"/>
</dbReference>
<dbReference type="InterPro" id="IPR036986">
    <property type="entry name" value="S4_RNA-bd_sf"/>
</dbReference>
<dbReference type="PANTHER" id="PTHR47683:SF2">
    <property type="entry name" value="RNA-BINDING S4 DOMAIN-CONTAINING PROTEIN"/>
    <property type="match status" value="1"/>
</dbReference>